<protein>
    <submittedName>
        <fullName evidence="1">PIR Superfamily Protein</fullName>
    </submittedName>
</protein>
<evidence type="ECO:0000313" key="1">
    <source>
        <dbReference type="EMBL" id="SBT55115.1"/>
    </source>
</evidence>
<reference evidence="1" key="2">
    <citation type="submission" date="2016-05" db="EMBL/GenBank/DDBJ databases">
        <authorList>
            <person name="Lavstsen T."/>
            <person name="Jespersen J.S."/>
        </authorList>
    </citation>
    <scope>NUCLEOTIDE SEQUENCE [LARGE SCALE GENOMIC DNA]</scope>
</reference>
<dbReference type="EMBL" id="FLRE01000707">
    <property type="protein sequence ID" value="SBT55115.1"/>
    <property type="molecule type" value="Genomic_DNA"/>
</dbReference>
<reference evidence="4" key="3">
    <citation type="submission" date="2016-05" db="EMBL/GenBank/DDBJ databases">
        <authorList>
            <person name="Naeem R."/>
        </authorList>
    </citation>
    <scope>NUCLEOTIDE SEQUENCE [LARGE SCALE GENOMIC DNA]</scope>
</reference>
<accession>A0A1A9AG27</accession>
<dbReference type="EMBL" id="FLRD01000952">
    <property type="protein sequence ID" value="SBT55957.1"/>
    <property type="molecule type" value="Genomic_DNA"/>
</dbReference>
<dbReference type="Proteomes" id="UP000078550">
    <property type="component" value="Unassembled WGS sequence"/>
</dbReference>
<dbReference type="Proteomes" id="UP000078555">
    <property type="component" value="Unassembled WGS sequence"/>
</dbReference>
<organism evidence="1 3">
    <name type="scientific">Plasmodium ovale wallikeri</name>
    <dbReference type="NCBI Taxonomy" id="864142"/>
    <lineage>
        <taxon>Eukaryota</taxon>
        <taxon>Sar</taxon>
        <taxon>Alveolata</taxon>
        <taxon>Apicomplexa</taxon>
        <taxon>Aconoidasida</taxon>
        <taxon>Haemosporida</taxon>
        <taxon>Plasmodiidae</taxon>
        <taxon>Plasmodium</taxon>
        <taxon>Plasmodium (Plasmodium)</taxon>
    </lineage>
</organism>
<dbReference type="AlphaFoldDB" id="A0A1A9AG27"/>
<evidence type="ECO:0000313" key="3">
    <source>
        <dbReference type="Proteomes" id="UP000078550"/>
    </source>
</evidence>
<evidence type="ECO:0000313" key="4">
    <source>
        <dbReference type="Proteomes" id="UP000078555"/>
    </source>
</evidence>
<gene>
    <name evidence="2" type="ORF">POVWA1_073440</name>
    <name evidence="1" type="ORF">POVWA2_066530</name>
</gene>
<name>A0A1A9AG27_PLAOA</name>
<evidence type="ECO:0000313" key="2">
    <source>
        <dbReference type="EMBL" id="SBT55957.1"/>
    </source>
</evidence>
<proteinExistence type="predicted"/>
<reference evidence="3" key="1">
    <citation type="submission" date="2016-05" db="EMBL/GenBank/DDBJ databases">
        <authorList>
            <person name="Naeem Raeece"/>
        </authorList>
    </citation>
    <scope>NUCLEOTIDE SEQUENCE [LARGE SCALE GENOMIC DNA]</scope>
</reference>
<sequence>MCTLQVLVLSQINKDSIKNNDIEEINKTWKMQINDSFSFFYIPCKFHSKTLKDVKIIKVLFYHILFFNNTEDKYNLNKEIETCDFCKHLKASLNYFVETGKSTCSTESP</sequence>
<keyword evidence="4" id="KW-1185">Reference proteome</keyword>